<dbReference type="NCBIfam" id="TIGR00744">
    <property type="entry name" value="ROK_glcA_fam"/>
    <property type="match status" value="1"/>
</dbReference>
<organism evidence="8 9">
    <name type="scientific">Vulcanibacillus modesticaldus</name>
    <dbReference type="NCBI Taxonomy" id="337097"/>
    <lineage>
        <taxon>Bacteria</taxon>
        <taxon>Bacillati</taxon>
        <taxon>Bacillota</taxon>
        <taxon>Bacilli</taxon>
        <taxon>Bacillales</taxon>
        <taxon>Bacillaceae</taxon>
        <taxon>Vulcanibacillus</taxon>
    </lineage>
</organism>
<keyword evidence="9" id="KW-1185">Reference proteome</keyword>
<evidence type="ECO:0000256" key="5">
    <source>
        <dbReference type="ARBA" id="ARBA00022777"/>
    </source>
</evidence>
<dbReference type="STRING" id="337097.BHF71_09710"/>
<proteinExistence type="inferred from homology"/>
<dbReference type="AlphaFoldDB" id="A0A1D2YTZ1"/>
<evidence type="ECO:0000256" key="3">
    <source>
        <dbReference type="ARBA" id="ARBA00022679"/>
    </source>
</evidence>
<dbReference type="GO" id="GO:0006096">
    <property type="term" value="P:glycolytic process"/>
    <property type="evidence" value="ECO:0007669"/>
    <property type="project" value="InterPro"/>
</dbReference>
<accession>A0A1D2YTZ1</accession>
<comment type="caution">
    <text evidence="8">The sequence shown here is derived from an EMBL/GenBank/DDBJ whole genome shotgun (WGS) entry which is preliminary data.</text>
</comment>
<evidence type="ECO:0000256" key="4">
    <source>
        <dbReference type="ARBA" id="ARBA00022741"/>
    </source>
</evidence>
<dbReference type="EMBL" id="MIJF01000030">
    <property type="protein sequence ID" value="OEF99180.1"/>
    <property type="molecule type" value="Genomic_DNA"/>
</dbReference>
<keyword evidence="4" id="KW-0547">Nucleotide-binding</keyword>
<dbReference type="RefSeq" id="WP_069656939.1">
    <property type="nucleotide sequence ID" value="NZ_MIJF01000030.1"/>
</dbReference>
<dbReference type="PANTHER" id="PTHR18964:SF149">
    <property type="entry name" value="BIFUNCTIONAL UDP-N-ACETYLGLUCOSAMINE 2-EPIMERASE_N-ACETYLMANNOSAMINE KINASE"/>
    <property type="match status" value="1"/>
</dbReference>
<evidence type="ECO:0000313" key="8">
    <source>
        <dbReference type="EMBL" id="OEF99180.1"/>
    </source>
</evidence>
<dbReference type="Pfam" id="PF00480">
    <property type="entry name" value="ROK"/>
    <property type="match status" value="1"/>
</dbReference>
<sequence>MYIGVDLGGTNIAVGLVDEEARLKYQKSIPTKSERTAEAIIMDIINLIQEIINDYGFPKEGIKAIGVGIPGLVNYKTGDVIQCVNLNWENVPLKVPIENALGIPVFIDNDATLAGLAEFEAGAMKGVKSGIILTLGTGVGGGIIIDGKIHTGFNGIASEIGHMVVGENYYDCNCGRNGCLETFSSSSAIINYTKKLMEEKNSETVIADKIQGNYENLNGKIIFEAAINGDQLAKKVVDRFVKYLSIGIVNLINIIDPEIFVLGGGISKVGGFLLDKVREEVNRTKNFKNIPVTKIKLAELGNEAGIIGAAMLGKQHKIN</sequence>
<keyword evidence="6" id="KW-0067">ATP-binding</keyword>
<reference evidence="8 9" key="1">
    <citation type="submission" date="2016-09" db="EMBL/GenBank/DDBJ databases">
        <title>Draft genome sequence for the type strain of Vulcanibacillus modesticaldus BR, a strictly anaerobic, moderately thermophilic, and nitrate-reducing bacterium from deep sea-hydrothermal vents of the Mid-Atlantic Ridge.</title>
        <authorList>
            <person name="Abin C.A."/>
            <person name="Hollibaugh J.T."/>
        </authorList>
    </citation>
    <scope>NUCLEOTIDE SEQUENCE [LARGE SCALE GENOMIC DNA]</scope>
    <source>
        <strain evidence="8 9">BR</strain>
    </source>
</reference>
<dbReference type="InterPro" id="IPR004654">
    <property type="entry name" value="ROK_glcA"/>
</dbReference>
<dbReference type="InterPro" id="IPR043129">
    <property type="entry name" value="ATPase_NBD"/>
</dbReference>
<evidence type="ECO:0000256" key="2">
    <source>
        <dbReference type="ARBA" id="ARBA00014701"/>
    </source>
</evidence>
<name>A0A1D2YTZ1_9BACI</name>
<dbReference type="Proteomes" id="UP000243739">
    <property type="component" value="Unassembled WGS sequence"/>
</dbReference>
<dbReference type="SUPFAM" id="SSF53067">
    <property type="entry name" value="Actin-like ATPase domain"/>
    <property type="match status" value="1"/>
</dbReference>
<dbReference type="Gene3D" id="3.30.420.40">
    <property type="match status" value="2"/>
</dbReference>
<evidence type="ECO:0000256" key="7">
    <source>
        <dbReference type="ARBA" id="ARBA00032386"/>
    </source>
</evidence>
<keyword evidence="5 8" id="KW-0418">Kinase</keyword>
<keyword evidence="3" id="KW-0808">Transferase</keyword>
<evidence type="ECO:0000256" key="6">
    <source>
        <dbReference type="ARBA" id="ARBA00022840"/>
    </source>
</evidence>
<evidence type="ECO:0000256" key="1">
    <source>
        <dbReference type="ARBA" id="ARBA00006479"/>
    </source>
</evidence>
<dbReference type="GO" id="GO:0005524">
    <property type="term" value="F:ATP binding"/>
    <property type="evidence" value="ECO:0007669"/>
    <property type="project" value="UniProtKB-KW"/>
</dbReference>
<dbReference type="InterPro" id="IPR000600">
    <property type="entry name" value="ROK"/>
</dbReference>
<gene>
    <name evidence="8" type="ORF">BHF71_09710</name>
</gene>
<dbReference type="GO" id="GO:0004340">
    <property type="term" value="F:glucokinase activity"/>
    <property type="evidence" value="ECO:0007669"/>
    <property type="project" value="InterPro"/>
</dbReference>
<dbReference type="PANTHER" id="PTHR18964">
    <property type="entry name" value="ROK (REPRESSOR, ORF, KINASE) FAMILY"/>
    <property type="match status" value="1"/>
</dbReference>
<dbReference type="OrthoDB" id="9810372at2"/>
<comment type="similarity">
    <text evidence="1">Belongs to the ROK (NagC/XylR) family.</text>
</comment>
<dbReference type="GO" id="GO:0005737">
    <property type="term" value="C:cytoplasm"/>
    <property type="evidence" value="ECO:0007669"/>
    <property type="project" value="InterPro"/>
</dbReference>
<evidence type="ECO:0000313" key="9">
    <source>
        <dbReference type="Proteomes" id="UP000243739"/>
    </source>
</evidence>
<protein>
    <recommendedName>
        <fullName evidence="2">Glucokinase</fullName>
    </recommendedName>
    <alternativeName>
        <fullName evidence="7">Glucose kinase</fullName>
    </alternativeName>
</protein>